<evidence type="ECO:0000256" key="1">
    <source>
        <dbReference type="ARBA" id="ARBA00004651"/>
    </source>
</evidence>
<dbReference type="FunFam" id="3.10.580.10:FF:000002">
    <property type="entry name" value="Magnesium/cobalt efflux protein CorC"/>
    <property type="match status" value="1"/>
</dbReference>
<keyword evidence="7 9" id="KW-0129">CBS domain</keyword>
<keyword evidence="6 10" id="KW-1133">Transmembrane helix</keyword>
<feature type="transmembrane region" description="Helical" evidence="11">
    <location>
        <begin position="81"/>
        <end position="103"/>
    </location>
</feature>
<evidence type="ECO:0000259" key="13">
    <source>
        <dbReference type="PROSITE" id="PS51846"/>
    </source>
</evidence>
<dbReference type="GO" id="GO:0050660">
    <property type="term" value="F:flavin adenine dinucleotide binding"/>
    <property type="evidence" value="ECO:0007669"/>
    <property type="project" value="InterPro"/>
</dbReference>
<dbReference type="Pfam" id="PF00571">
    <property type="entry name" value="CBS"/>
    <property type="match status" value="1"/>
</dbReference>
<dbReference type="Gene3D" id="3.10.580.10">
    <property type="entry name" value="CBS-domain"/>
    <property type="match status" value="1"/>
</dbReference>
<evidence type="ECO:0000256" key="9">
    <source>
        <dbReference type="PROSITE-ProRule" id="PRU00703"/>
    </source>
</evidence>
<dbReference type="InterPro" id="IPR000644">
    <property type="entry name" value="CBS_dom"/>
</dbReference>
<keyword evidence="5" id="KW-0677">Repeat</keyword>
<dbReference type="AlphaFoldDB" id="I0K537"/>
<keyword evidence="4 10" id="KW-0812">Transmembrane</keyword>
<dbReference type="PANTHER" id="PTHR22777:SF32">
    <property type="entry name" value="UPF0053 INNER MEMBRANE PROTEIN YFJD"/>
    <property type="match status" value="1"/>
</dbReference>
<sequence length="445" mass="49907">MDPGDPSSTQVLPVGSDWSTYLRFYGPYFAVVLLLLLGAAMASAAEASFFALTPQDRARYRESNEPTQRRIATLLDRPKRLLASLVILNNLLNIAIVLIVTYMTWVATALSHTSGWVLAAVTVTTTIGIVVFGEMVPKIYAAQYAPATAGRTYWLARIALFVFAPVAKLLVSLSNQIDKRIQRKGYKLSAEELSDAVELTGSDASEEERELLKGIVNFSNLTARQVMRARMDITAFPDDLPFPQLLAQLNDAGYSRVPIYHETIDQIEGILYLKDLLPHLQADASFDWKPLLRPAFYIPETKMVDDLMQDFQRKRVHMAVVIDEYGGTRGLVTLEDIIEEIFGDINDEFDDETPTGYRRVDEQTVIFEGRTPLTDVCRVLDVDPTAFDAVRGDSESLGGLLLELFSRLPQAGDEITFDDFTFHVLLADDKRIREVRVTQQNLTEK</sequence>
<evidence type="ECO:0000256" key="2">
    <source>
        <dbReference type="ARBA" id="ARBA00006337"/>
    </source>
</evidence>
<dbReference type="OrthoDB" id="9798188at2"/>
<organism evidence="14 15">
    <name type="scientific">Fibrella aestuarina BUZ 2</name>
    <dbReference type="NCBI Taxonomy" id="1166018"/>
    <lineage>
        <taxon>Bacteria</taxon>
        <taxon>Pseudomonadati</taxon>
        <taxon>Bacteroidota</taxon>
        <taxon>Cytophagia</taxon>
        <taxon>Cytophagales</taxon>
        <taxon>Spirosomataceae</taxon>
        <taxon>Fibrella</taxon>
    </lineage>
</organism>
<comment type="subcellular location">
    <subcellularLocation>
        <location evidence="1">Cell membrane</location>
        <topology evidence="1">Multi-pass membrane protein</topology>
    </subcellularLocation>
</comment>
<dbReference type="Proteomes" id="UP000011058">
    <property type="component" value="Chromosome"/>
</dbReference>
<dbReference type="InterPro" id="IPR044751">
    <property type="entry name" value="Ion_transp-like_CBS"/>
</dbReference>
<dbReference type="Gene3D" id="3.30.465.10">
    <property type="match status" value="1"/>
</dbReference>
<evidence type="ECO:0000313" key="14">
    <source>
        <dbReference type="EMBL" id="CCG99240.1"/>
    </source>
</evidence>
<dbReference type="Pfam" id="PF03471">
    <property type="entry name" value="CorC_HlyC"/>
    <property type="match status" value="1"/>
</dbReference>
<accession>I0K537</accession>
<dbReference type="STRING" id="1166018.FAES_1230"/>
<dbReference type="PROSITE" id="PS51371">
    <property type="entry name" value="CBS"/>
    <property type="match status" value="1"/>
</dbReference>
<dbReference type="RefSeq" id="WP_015330340.1">
    <property type="nucleotide sequence ID" value="NC_020054.1"/>
</dbReference>
<feature type="transmembrane region" description="Helical" evidence="11">
    <location>
        <begin position="115"/>
        <end position="133"/>
    </location>
</feature>
<evidence type="ECO:0000256" key="10">
    <source>
        <dbReference type="PROSITE-ProRule" id="PRU01193"/>
    </source>
</evidence>
<dbReference type="InterPro" id="IPR046342">
    <property type="entry name" value="CBS_dom_sf"/>
</dbReference>
<evidence type="ECO:0000256" key="3">
    <source>
        <dbReference type="ARBA" id="ARBA00022475"/>
    </source>
</evidence>
<evidence type="ECO:0000256" key="7">
    <source>
        <dbReference type="ARBA" id="ARBA00023122"/>
    </source>
</evidence>
<gene>
    <name evidence="14" type="ORF">FAES_1230</name>
</gene>
<evidence type="ECO:0000259" key="12">
    <source>
        <dbReference type="PROSITE" id="PS51371"/>
    </source>
</evidence>
<dbReference type="NCBIfam" id="TIGR03520">
    <property type="entry name" value="GldE"/>
    <property type="match status" value="1"/>
</dbReference>
<dbReference type="eggNOG" id="COG1253">
    <property type="taxonomic scope" value="Bacteria"/>
</dbReference>
<keyword evidence="8 10" id="KW-0472">Membrane</keyword>
<dbReference type="KEGG" id="fae:FAES_1230"/>
<feature type="domain" description="CNNM transmembrane" evidence="13">
    <location>
        <begin position="21"/>
        <end position="211"/>
    </location>
</feature>
<feature type="transmembrane region" description="Helical" evidence="11">
    <location>
        <begin position="154"/>
        <end position="173"/>
    </location>
</feature>
<keyword evidence="3" id="KW-1003">Cell membrane</keyword>
<dbReference type="InterPro" id="IPR019862">
    <property type="entry name" value="Motility-assoc_prot_GldE"/>
</dbReference>
<dbReference type="HOGENOM" id="CLU_015237_4_1_10"/>
<evidence type="ECO:0000313" key="15">
    <source>
        <dbReference type="Proteomes" id="UP000011058"/>
    </source>
</evidence>
<evidence type="ECO:0000256" key="8">
    <source>
        <dbReference type="ARBA" id="ARBA00023136"/>
    </source>
</evidence>
<keyword evidence="15" id="KW-1185">Reference proteome</keyword>
<dbReference type="CDD" id="cd04590">
    <property type="entry name" value="CBS_pair_CorC_HlyC_assoc"/>
    <property type="match status" value="1"/>
</dbReference>
<evidence type="ECO:0000256" key="4">
    <source>
        <dbReference type="ARBA" id="ARBA00022692"/>
    </source>
</evidence>
<proteinExistence type="inferred from homology"/>
<dbReference type="SUPFAM" id="SSF56176">
    <property type="entry name" value="FAD-binding/transporter-associated domain-like"/>
    <property type="match status" value="1"/>
</dbReference>
<dbReference type="PROSITE" id="PS51846">
    <property type="entry name" value="CNNM"/>
    <property type="match status" value="1"/>
</dbReference>
<dbReference type="InterPro" id="IPR005170">
    <property type="entry name" value="Transptr-assoc_dom"/>
</dbReference>
<dbReference type="SMART" id="SM01091">
    <property type="entry name" value="CorC_HlyC"/>
    <property type="match status" value="1"/>
</dbReference>
<reference evidence="14 15" key="1">
    <citation type="journal article" date="2012" name="J. Bacteriol.">
        <title>Genome Sequence of Fibrella aestuarina BUZ 2T, a Filamentous Marine Bacterium.</title>
        <authorList>
            <person name="Filippini M."/>
            <person name="Qi W."/>
            <person name="Blom J."/>
            <person name="Goesmann A."/>
            <person name="Smits T.H."/>
            <person name="Bagheri H.C."/>
        </authorList>
    </citation>
    <scope>NUCLEOTIDE SEQUENCE [LARGE SCALE GENOMIC DNA]</scope>
    <source>
        <strain evidence="15">BUZ 2T</strain>
    </source>
</reference>
<dbReference type="InterPro" id="IPR016169">
    <property type="entry name" value="FAD-bd_PCMH_sub2"/>
</dbReference>
<dbReference type="Pfam" id="PF01595">
    <property type="entry name" value="CNNM"/>
    <property type="match status" value="1"/>
</dbReference>
<dbReference type="PATRIC" id="fig|1166018.3.peg.2953"/>
<protein>
    <submittedName>
        <fullName evidence="14">Gliding motility-associated protein GldE</fullName>
    </submittedName>
</protein>
<dbReference type="InterPro" id="IPR036318">
    <property type="entry name" value="FAD-bd_PCMH-like_sf"/>
</dbReference>
<evidence type="ECO:0000256" key="5">
    <source>
        <dbReference type="ARBA" id="ARBA00022737"/>
    </source>
</evidence>
<dbReference type="EMBL" id="HE796683">
    <property type="protein sequence ID" value="CCG99240.1"/>
    <property type="molecule type" value="Genomic_DNA"/>
</dbReference>
<evidence type="ECO:0000256" key="11">
    <source>
        <dbReference type="SAM" id="Phobius"/>
    </source>
</evidence>
<comment type="similarity">
    <text evidence="2">Belongs to the UPF0053 family.</text>
</comment>
<dbReference type="GO" id="GO:0005886">
    <property type="term" value="C:plasma membrane"/>
    <property type="evidence" value="ECO:0007669"/>
    <property type="project" value="UniProtKB-SubCell"/>
</dbReference>
<dbReference type="InterPro" id="IPR002550">
    <property type="entry name" value="CNNM"/>
</dbReference>
<dbReference type="SUPFAM" id="SSF54631">
    <property type="entry name" value="CBS-domain pair"/>
    <property type="match status" value="1"/>
</dbReference>
<evidence type="ECO:0000256" key="6">
    <source>
        <dbReference type="ARBA" id="ARBA00022989"/>
    </source>
</evidence>
<feature type="domain" description="CBS" evidence="12">
    <location>
        <begin position="291"/>
        <end position="348"/>
    </location>
</feature>
<feature type="transmembrane region" description="Helical" evidence="11">
    <location>
        <begin position="28"/>
        <end position="52"/>
    </location>
</feature>
<dbReference type="PANTHER" id="PTHR22777">
    <property type="entry name" value="HEMOLYSIN-RELATED"/>
    <property type="match status" value="1"/>
</dbReference>
<name>I0K537_9BACT</name>